<dbReference type="InterPro" id="IPR003593">
    <property type="entry name" value="AAA+_ATPase"/>
</dbReference>
<accession>A0ABT7NRQ8</accession>
<dbReference type="RefSeq" id="WP_149526917.1">
    <property type="nucleotide sequence ID" value="NZ_CP030848.1"/>
</dbReference>
<keyword evidence="3" id="KW-0547">Nucleotide-binding</keyword>
<dbReference type="SUPFAM" id="SSF52540">
    <property type="entry name" value="P-loop containing nucleoside triphosphate hydrolases"/>
    <property type="match status" value="1"/>
</dbReference>
<dbReference type="PANTHER" id="PTHR43335">
    <property type="entry name" value="ABC TRANSPORTER, ATP-BINDING PROTEIN"/>
    <property type="match status" value="1"/>
</dbReference>
<name>A0ABT7NRQ8_9SPHI</name>
<dbReference type="EMBL" id="JACAGK010000055">
    <property type="protein sequence ID" value="MDM1049723.1"/>
    <property type="molecule type" value="Genomic_DNA"/>
</dbReference>
<keyword evidence="2" id="KW-0813">Transport</keyword>
<keyword evidence="4 6" id="KW-0067">ATP-binding</keyword>
<evidence type="ECO:0000256" key="1">
    <source>
        <dbReference type="ARBA" id="ARBA00005417"/>
    </source>
</evidence>
<dbReference type="PROSITE" id="PS50893">
    <property type="entry name" value="ABC_TRANSPORTER_2"/>
    <property type="match status" value="1"/>
</dbReference>
<evidence type="ECO:0000256" key="4">
    <source>
        <dbReference type="ARBA" id="ARBA00022840"/>
    </source>
</evidence>
<proteinExistence type="inferred from homology"/>
<comment type="similarity">
    <text evidence="1">Belongs to the ABC transporter superfamily.</text>
</comment>
<reference evidence="6" key="2">
    <citation type="journal article" date="2022" name="Sci. Total Environ.">
        <title>Prevalence, transmission, and molecular epidemiology of tet(X)-positive bacteria among humans, animals, and environmental niches in China: An epidemiological, and genomic-based study.</title>
        <authorList>
            <person name="Dong N."/>
            <person name="Zeng Y."/>
            <person name="Cai C."/>
            <person name="Sun C."/>
            <person name="Lu J."/>
            <person name="Liu C."/>
            <person name="Zhou H."/>
            <person name="Sun Q."/>
            <person name="Shu L."/>
            <person name="Wang H."/>
            <person name="Wang Y."/>
            <person name="Wang S."/>
            <person name="Wu C."/>
            <person name="Chan E.W."/>
            <person name="Chen G."/>
            <person name="Shen Z."/>
            <person name="Chen S."/>
            <person name="Zhang R."/>
        </authorList>
    </citation>
    <scope>NUCLEOTIDE SEQUENCE</scope>
    <source>
        <strain evidence="6">R1692</strain>
    </source>
</reference>
<reference evidence="6" key="1">
    <citation type="submission" date="2020-06" db="EMBL/GenBank/DDBJ databases">
        <authorList>
            <person name="Dong N."/>
        </authorList>
    </citation>
    <scope>NUCLEOTIDE SEQUENCE</scope>
    <source>
        <strain evidence="6">R1692</strain>
    </source>
</reference>
<dbReference type="Pfam" id="PF00005">
    <property type="entry name" value="ABC_tran"/>
    <property type="match status" value="1"/>
</dbReference>
<keyword evidence="7" id="KW-1185">Reference proteome</keyword>
<dbReference type="PANTHER" id="PTHR43335:SF4">
    <property type="entry name" value="ABC TRANSPORTER, ATP-BINDING PROTEIN"/>
    <property type="match status" value="1"/>
</dbReference>
<dbReference type="InterPro" id="IPR027417">
    <property type="entry name" value="P-loop_NTPase"/>
</dbReference>
<comment type="caution">
    <text evidence="6">The sequence shown here is derived from an EMBL/GenBank/DDBJ whole genome shotgun (WGS) entry which is preliminary data.</text>
</comment>
<evidence type="ECO:0000256" key="3">
    <source>
        <dbReference type="ARBA" id="ARBA00022741"/>
    </source>
</evidence>
<dbReference type="GO" id="GO:0005524">
    <property type="term" value="F:ATP binding"/>
    <property type="evidence" value="ECO:0007669"/>
    <property type="project" value="UniProtKB-KW"/>
</dbReference>
<evidence type="ECO:0000259" key="5">
    <source>
        <dbReference type="PROSITE" id="PS50893"/>
    </source>
</evidence>
<feature type="domain" description="ABC transporter" evidence="5">
    <location>
        <begin position="3"/>
        <end position="230"/>
    </location>
</feature>
<dbReference type="Proteomes" id="UP001170954">
    <property type="component" value="Unassembled WGS sequence"/>
</dbReference>
<evidence type="ECO:0000313" key="6">
    <source>
        <dbReference type="EMBL" id="MDM1049723.1"/>
    </source>
</evidence>
<evidence type="ECO:0000256" key="2">
    <source>
        <dbReference type="ARBA" id="ARBA00022448"/>
    </source>
</evidence>
<dbReference type="InterPro" id="IPR003439">
    <property type="entry name" value="ABC_transporter-like_ATP-bd"/>
</dbReference>
<sequence length="235" mass="26175">MAIEVDKLTKLYGKQRALNSISFQTSIGRIIGFLGPNGAGKSTCMKVLTGILPFEAGSVKVLGMDVSNQALALKKRIGYLPENNPLYLDMYVQEALSFEADLHMIANKQQRIREVIELTGLQAEQHKKIHQLSKGYKQRVGLAMAIIHDPEVLILDEPTTGLDPKQIIEIRNLIKTLGKEKTVLLSTHIMQEVEAICDEIIIINKGELRLQIAKAELASQFPGMSMEEIFVQHSN</sequence>
<organism evidence="6 7">
    <name type="scientific">Sphingobacterium hotanense</name>
    <dbReference type="NCBI Taxonomy" id="649196"/>
    <lineage>
        <taxon>Bacteria</taxon>
        <taxon>Pseudomonadati</taxon>
        <taxon>Bacteroidota</taxon>
        <taxon>Sphingobacteriia</taxon>
        <taxon>Sphingobacteriales</taxon>
        <taxon>Sphingobacteriaceae</taxon>
        <taxon>Sphingobacterium</taxon>
    </lineage>
</organism>
<dbReference type="Gene3D" id="3.40.50.300">
    <property type="entry name" value="P-loop containing nucleotide triphosphate hydrolases"/>
    <property type="match status" value="1"/>
</dbReference>
<dbReference type="SMART" id="SM00382">
    <property type="entry name" value="AAA"/>
    <property type="match status" value="1"/>
</dbReference>
<protein>
    <submittedName>
        <fullName evidence="6">ATP-binding cassette domain-containing protein</fullName>
    </submittedName>
</protein>
<evidence type="ECO:0000313" key="7">
    <source>
        <dbReference type="Proteomes" id="UP001170954"/>
    </source>
</evidence>
<gene>
    <name evidence="6" type="ORF">HX018_15905</name>
</gene>